<gene>
    <name evidence="2" type="ORF">LCGC14_2935900</name>
</gene>
<dbReference type="AlphaFoldDB" id="A0A0F9AAJ7"/>
<feature type="transmembrane region" description="Helical" evidence="1">
    <location>
        <begin position="6"/>
        <end position="26"/>
    </location>
</feature>
<organism evidence="2">
    <name type="scientific">marine sediment metagenome</name>
    <dbReference type="NCBI Taxonomy" id="412755"/>
    <lineage>
        <taxon>unclassified sequences</taxon>
        <taxon>metagenomes</taxon>
        <taxon>ecological metagenomes</taxon>
    </lineage>
</organism>
<feature type="non-terminal residue" evidence="2">
    <location>
        <position position="167"/>
    </location>
</feature>
<sequence>MERRTLGYILLGTGAAAVLTGAAFLLRSRNNQLGLGRGPIETEYSKGMTLKHYRSKMSIQERIGILQDLTAKSLQDPAMRKLALQITHHCRPRDSACEARAIYNWQKKNLRYTGDIGPHKIGGRNGPVEGVDLFQTAGRTTEFGGGDCDDFSIHGCTMAGFNGLTCR</sequence>
<dbReference type="EMBL" id="LAZR01058740">
    <property type="protein sequence ID" value="KKK69251.1"/>
    <property type="molecule type" value="Genomic_DNA"/>
</dbReference>
<proteinExistence type="predicted"/>
<name>A0A0F9AAJ7_9ZZZZ</name>
<keyword evidence="1" id="KW-1133">Transmembrane helix</keyword>
<accession>A0A0F9AAJ7</accession>
<comment type="caution">
    <text evidence="2">The sequence shown here is derived from an EMBL/GenBank/DDBJ whole genome shotgun (WGS) entry which is preliminary data.</text>
</comment>
<keyword evidence="1" id="KW-0472">Membrane</keyword>
<keyword evidence="1" id="KW-0812">Transmembrane</keyword>
<evidence type="ECO:0000256" key="1">
    <source>
        <dbReference type="SAM" id="Phobius"/>
    </source>
</evidence>
<evidence type="ECO:0000313" key="2">
    <source>
        <dbReference type="EMBL" id="KKK69251.1"/>
    </source>
</evidence>
<reference evidence="2" key="1">
    <citation type="journal article" date="2015" name="Nature">
        <title>Complex archaea that bridge the gap between prokaryotes and eukaryotes.</title>
        <authorList>
            <person name="Spang A."/>
            <person name="Saw J.H."/>
            <person name="Jorgensen S.L."/>
            <person name="Zaremba-Niedzwiedzka K."/>
            <person name="Martijn J."/>
            <person name="Lind A.E."/>
            <person name="van Eijk R."/>
            <person name="Schleper C."/>
            <person name="Guy L."/>
            <person name="Ettema T.J."/>
        </authorList>
    </citation>
    <scope>NUCLEOTIDE SEQUENCE</scope>
</reference>
<protein>
    <submittedName>
        <fullName evidence="2">Uncharacterized protein</fullName>
    </submittedName>
</protein>